<reference evidence="2 3" key="1">
    <citation type="submission" date="2018-04" db="EMBL/GenBank/DDBJ databases">
        <authorList>
            <person name="Zhang X."/>
            <person name="Yuan J."/>
            <person name="Li F."/>
            <person name="Xiang J."/>
        </authorList>
    </citation>
    <scope>NUCLEOTIDE SEQUENCE [LARGE SCALE GENOMIC DNA]</scope>
    <source>
        <tissue evidence="2">Muscle</tissue>
    </source>
</reference>
<dbReference type="AlphaFoldDB" id="A0A423SQF2"/>
<keyword evidence="3" id="KW-1185">Reference proteome</keyword>
<protein>
    <submittedName>
        <fullName evidence="2">Uncharacterized protein</fullName>
    </submittedName>
</protein>
<reference evidence="2 3" key="2">
    <citation type="submission" date="2019-01" db="EMBL/GenBank/DDBJ databases">
        <title>The decoding of complex shrimp genome reveals the adaptation for benthos swimmer, frequently molting mechanism and breeding impact on genome.</title>
        <authorList>
            <person name="Sun Y."/>
            <person name="Gao Y."/>
            <person name="Yu Y."/>
        </authorList>
    </citation>
    <scope>NUCLEOTIDE SEQUENCE [LARGE SCALE GENOMIC DNA]</scope>
    <source>
        <tissue evidence="2">Muscle</tissue>
    </source>
</reference>
<comment type="caution">
    <text evidence="2">The sequence shown here is derived from an EMBL/GenBank/DDBJ whole genome shotgun (WGS) entry which is preliminary data.</text>
</comment>
<dbReference type="EMBL" id="QCYY01002942">
    <property type="protein sequence ID" value="ROT66394.1"/>
    <property type="molecule type" value="Genomic_DNA"/>
</dbReference>
<proteinExistence type="predicted"/>
<sequence>MSEAEEEKGVPCPDGRREEPRCHVRMAKKRRPVPCPDGSSADPGSLPTSVARFHFRNLAPTDHTPLRVAVHIPVAFQPFIMKYGHLEEILGEDLEMASPDNESSDFHVVGKAFQEQKINIATCKLERLCEELVSVPVTLAPDSYGIVGGMARGGGPISALEAQHGIVVMLPTDFYQCPVMITGRRCVAEAVKAFEDAVNELRNKPTTVAVGILPKDFDLALGADRTHASILEEVFGVKGRVRRLRSRSEAPHTVAVKGFRRSVIPGALDHFIDALQTVIRKHGIQLSLTDAAAGHSQVLITGIEDYARAAAAEFKQLLLQQETTADISMLRMVFSPEEVRVAEGPGKCHVPMLEEWFGVELLLPERAGQPLILRGSRDAKGAAAAFLRRFVAEKL</sequence>
<evidence type="ECO:0000313" key="3">
    <source>
        <dbReference type="Proteomes" id="UP000283509"/>
    </source>
</evidence>
<feature type="compositionally biased region" description="Basic residues" evidence="1">
    <location>
        <begin position="23"/>
        <end position="32"/>
    </location>
</feature>
<accession>A0A423SQF2</accession>
<gene>
    <name evidence="2" type="ORF">C7M84_015578</name>
</gene>
<organism evidence="2 3">
    <name type="scientific">Penaeus vannamei</name>
    <name type="common">Whiteleg shrimp</name>
    <name type="synonym">Litopenaeus vannamei</name>
    <dbReference type="NCBI Taxonomy" id="6689"/>
    <lineage>
        <taxon>Eukaryota</taxon>
        <taxon>Metazoa</taxon>
        <taxon>Ecdysozoa</taxon>
        <taxon>Arthropoda</taxon>
        <taxon>Crustacea</taxon>
        <taxon>Multicrustacea</taxon>
        <taxon>Malacostraca</taxon>
        <taxon>Eumalacostraca</taxon>
        <taxon>Eucarida</taxon>
        <taxon>Decapoda</taxon>
        <taxon>Dendrobranchiata</taxon>
        <taxon>Penaeoidea</taxon>
        <taxon>Penaeidae</taxon>
        <taxon>Penaeus</taxon>
    </lineage>
</organism>
<feature type="region of interest" description="Disordered" evidence="1">
    <location>
        <begin position="1"/>
        <end position="43"/>
    </location>
</feature>
<name>A0A423SQF2_PENVA</name>
<dbReference type="Proteomes" id="UP000283509">
    <property type="component" value="Unassembled WGS sequence"/>
</dbReference>
<evidence type="ECO:0000256" key="1">
    <source>
        <dbReference type="SAM" id="MobiDB-lite"/>
    </source>
</evidence>
<evidence type="ECO:0000313" key="2">
    <source>
        <dbReference type="EMBL" id="ROT66394.1"/>
    </source>
</evidence>